<proteinExistence type="predicted"/>
<feature type="transmembrane region" description="Helical" evidence="1">
    <location>
        <begin position="7"/>
        <end position="26"/>
    </location>
</feature>
<feature type="transmembrane region" description="Helical" evidence="1">
    <location>
        <begin position="64"/>
        <end position="83"/>
    </location>
</feature>
<feature type="transmembrane region" description="Helical" evidence="1">
    <location>
        <begin position="38"/>
        <end position="58"/>
    </location>
</feature>
<evidence type="ECO:0000313" key="2">
    <source>
        <dbReference type="EMBL" id="TQQ84817.1"/>
    </source>
</evidence>
<evidence type="ECO:0000313" key="3">
    <source>
        <dbReference type="Proteomes" id="UP000317863"/>
    </source>
</evidence>
<sequence>MAATIEFIMRIIFVILIFIWAGKILIFRTDKQVVVNPVLLVISAILAILPSAGIGATFFGISVIHLRIILYSISSIIIVRALYSMRKRNAIF</sequence>
<name>A0A544QVU0_9FIRM</name>
<organism evidence="2 3">
    <name type="scientific">Peptacetobacter hominis</name>
    <dbReference type="NCBI Taxonomy" id="2743610"/>
    <lineage>
        <taxon>Bacteria</taxon>
        <taxon>Bacillati</taxon>
        <taxon>Bacillota</taxon>
        <taxon>Clostridia</taxon>
        <taxon>Peptostreptococcales</taxon>
        <taxon>Peptostreptococcaceae</taxon>
        <taxon>Peptacetobacter</taxon>
    </lineage>
</organism>
<reference evidence="2 3" key="1">
    <citation type="submission" date="2019-02" db="EMBL/GenBank/DDBJ databases">
        <title>Peptostreptococcaceae bacterium ZHW00191 nov., a new bacterium isolated from the human gut.</title>
        <authorList>
            <person name="Zhou H.-W."/>
            <person name="Chen X.-J."/>
        </authorList>
    </citation>
    <scope>NUCLEOTIDE SEQUENCE [LARGE SCALE GENOMIC DNA]</scope>
    <source>
        <strain evidence="2 3">ZHW00191</strain>
    </source>
</reference>
<evidence type="ECO:0000256" key="1">
    <source>
        <dbReference type="SAM" id="Phobius"/>
    </source>
</evidence>
<keyword evidence="1" id="KW-1133">Transmembrane helix</keyword>
<accession>A0A544QVU0</accession>
<dbReference type="Proteomes" id="UP000317863">
    <property type="component" value="Unassembled WGS sequence"/>
</dbReference>
<protein>
    <submittedName>
        <fullName evidence="2">Uncharacterized protein</fullName>
    </submittedName>
</protein>
<keyword evidence="3" id="KW-1185">Reference proteome</keyword>
<keyword evidence="1" id="KW-0472">Membrane</keyword>
<keyword evidence="1" id="KW-0812">Transmembrane</keyword>
<gene>
    <name evidence="2" type="ORF">EXD82_05005</name>
</gene>
<comment type="caution">
    <text evidence="2">The sequence shown here is derived from an EMBL/GenBank/DDBJ whole genome shotgun (WGS) entry which is preliminary data.</text>
</comment>
<dbReference type="AlphaFoldDB" id="A0A544QVU0"/>
<dbReference type="EMBL" id="SGJB01000007">
    <property type="protein sequence ID" value="TQQ84817.1"/>
    <property type="molecule type" value="Genomic_DNA"/>
</dbReference>